<dbReference type="Pfam" id="PF00534">
    <property type="entry name" value="Glycos_transf_1"/>
    <property type="match status" value="1"/>
</dbReference>
<dbReference type="Proteomes" id="UP000614811">
    <property type="component" value="Unassembled WGS sequence"/>
</dbReference>
<reference evidence="3" key="2">
    <citation type="submission" date="2020-09" db="EMBL/GenBank/DDBJ databases">
        <authorList>
            <person name="Sun Q."/>
            <person name="Kim S."/>
        </authorList>
    </citation>
    <scope>NUCLEOTIDE SEQUENCE</scope>
    <source>
        <strain evidence="3">KCTC 12711</strain>
    </source>
</reference>
<dbReference type="Pfam" id="PF13439">
    <property type="entry name" value="Glyco_transf_4"/>
    <property type="match status" value="1"/>
</dbReference>
<evidence type="ECO:0000313" key="3">
    <source>
        <dbReference type="EMBL" id="GHA17064.1"/>
    </source>
</evidence>
<organism evidence="3 4">
    <name type="scientific">Arenicella chitinivorans</name>
    <dbReference type="NCBI Taxonomy" id="1329800"/>
    <lineage>
        <taxon>Bacteria</taxon>
        <taxon>Pseudomonadati</taxon>
        <taxon>Pseudomonadota</taxon>
        <taxon>Gammaproteobacteria</taxon>
        <taxon>Arenicellales</taxon>
        <taxon>Arenicellaceae</taxon>
        <taxon>Arenicella</taxon>
    </lineage>
</organism>
<accession>A0A918S1X8</accession>
<dbReference type="Gene3D" id="3.20.20.140">
    <property type="entry name" value="Metal-dependent hydrolases"/>
    <property type="match status" value="1"/>
</dbReference>
<evidence type="ECO:0000259" key="2">
    <source>
        <dbReference type="SMART" id="SM00481"/>
    </source>
</evidence>
<dbReference type="SUPFAM" id="SSF53756">
    <property type="entry name" value="UDP-Glycosyltransferase/glycogen phosphorylase"/>
    <property type="match status" value="1"/>
</dbReference>
<protein>
    <submittedName>
        <fullName evidence="3">Glycosyl transferase</fullName>
    </submittedName>
</protein>
<name>A0A918S1X8_9GAMM</name>
<dbReference type="InterPro" id="IPR001296">
    <property type="entry name" value="Glyco_trans_1"/>
</dbReference>
<dbReference type="InterPro" id="IPR028098">
    <property type="entry name" value="Glyco_trans_4-like_N"/>
</dbReference>
<dbReference type="PANTHER" id="PTHR45947:SF3">
    <property type="entry name" value="SULFOQUINOVOSYL TRANSFERASE SQD2"/>
    <property type="match status" value="1"/>
</dbReference>
<dbReference type="SUPFAM" id="SSF89550">
    <property type="entry name" value="PHP domain-like"/>
    <property type="match status" value="1"/>
</dbReference>
<feature type="domain" description="Polymerase/histidinol phosphatase N-terminal" evidence="2">
    <location>
        <begin position="4"/>
        <end position="80"/>
    </location>
</feature>
<proteinExistence type="predicted"/>
<dbReference type="SMART" id="SM00481">
    <property type="entry name" value="POLIIIAc"/>
    <property type="match status" value="1"/>
</dbReference>
<dbReference type="GO" id="GO:0016757">
    <property type="term" value="F:glycosyltransferase activity"/>
    <property type="evidence" value="ECO:0007669"/>
    <property type="project" value="InterPro"/>
</dbReference>
<dbReference type="RefSeq" id="WP_189402372.1">
    <property type="nucleotide sequence ID" value="NZ_BMXA01000006.1"/>
</dbReference>
<dbReference type="CDD" id="cd07432">
    <property type="entry name" value="PHP_HisPPase"/>
    <property type="match status" value="1"/>
</dbReference>
<feature type="region of interest" description="Disordered" evidence="1">
    <location>
        <begin position="796"/>
        <end position="819"/>
    </location>
</feature>
<sequence>MAKADLHVHSKYSDYPSTWAHRAYNSPESFTDPETVYQQAKSRGMSFVTLTDHDDIRGSLELVHRHPNECFISCEITTFFPEDNCKIHILVYGISASEYADMRRIADDIYVLRDYIIEHRIAYSVAHATYDQDGRLTFEHIEKLVLMFDVFEIINGGSGAQNNLLLHGYLQSLNQDNIAELRAKHMIAPMSEDPWVKGYTGGSDDHCGILIGSAFTQCDANTVDEYIAQLRDKKCLGNGLHGSFESYATGVIKHIHDYRLDRDPKYTDSKMNDFLELFFDGNEGNLIKRFKKSQSLRYLKKKNSKTHKALHGLLLQISQDMGKDIAAKIPQTYVHIAEMHDEMFCSVVSALTKQLPKGDIFKAFNKIATLFPMTLLAAPFVGAMRHQVLKADIKRGLIESTRHQYTEKALWFTDTIDDLNGVSITLHQIATHSVRQGYQMKLVTCVDESKLNTPLPKNCLNFHPIKQIVLPGYETQKIGFPSLLNVMRKLVFEQPDQIIISTPGPLGLAAMVCAKLMDLPVKTVYHTDFAEQILKMTNESMLANLADACVNAFYRQSDTVFVPSQYYLNKLARAGFNQGKLTIFPRGLDLDLYRPAVQVRDLARKHQLHGRFTLLFAGRISEDKNLSLLSQIFAELNQEKPGMYNLVIAGDGPDLASLKNAMATQSNVLFTGRLSAEELVEWYQSSDLLVFPSHTDTFGMVVLEAQACGLPCLVTATGGPKEIINPNSTGHVIHSNDTDDWIALIHHYRRLKNGNDDQWSKLKRACAEHVHTQNNWQPVFEAVLGDACLLPANRPNKLESVTTDPAPSSPQTNNTHKAA</sequence>
<dbReference type="AlphaFoldDB" id="A0A918S1X8"/>
<dbReference type="InterPro" id="IPR016195">
    <property type="entry name" value="Pol/histidinol_Pase-like"/>
</dbReference>
<keyword evidence="3" id="KW-0808">Transferase</keyword>
<dbReference type="InterPro" id="IPR003141">
    <property type="entry name" value="Pol/His_phosphatase_N"/>
</dbReference>
<comment type="caution">
    <text evidence="3">The sequence shown here is derived from an EMBL/GenBank/DDBJ whole genome shotgun (WGS) entry which is preliminary data.</text>
</comment>
<reference evidence="3" key="1">
    <citation type="journal article" date="2014" name="Int. J. Syst. Evol. Microbiol.">
        <title>Complete genome sequence of Corynebacterium casei LMG S-19264T (=DSM 44701T), isolated from a smear-ripened cheese.</title>
        <authorList>
            <consortium name="US DOE Joint Genome Institute (JGI-PGF)"/>
            <person name="Walter F."/>
            <person name="Albersmeier A."/>
            <person name="Kalinowski J."/>
            <person name="Ruckert C."/>
        </authorList>
    </citation>
    <scope>NUCLEOTIDE SEQUENCE</scope>
    <source>
        <strain evidence="3">KCTC 12711</strain>
    </source>
</reference>
<evidence type="ECO:0000256" key="1">
    <source>
        <dbReference type="SAM" id="MobiDB-lite"/>
    </source>
</evidence>
<dbReference type="EMBL" id="BMXA01000006">
    <property type="protein sequence ID" value="GHA17064.1"/>
    <property type="molecule type" value="Genomic_DNA"/>
</dbReference>
<evidence type="ECO:0000313" key="4">
    <source>
        <dbReference type="Proteomes" id="UP000614811"/>
    </source>
</evidence>
<keyword evidence="4" id="KW-1185">Reference proteome</keyword>
<dbReference type="InterPro" id="IPR050194">
    <property type="entry name" value="Glycosyltransferase_grp1"/>
</dbReference>
<gene>
    <name evidence="3" type="ORF">GCM10008090_28430</name>
</gene>
<feature type="compositionally biased region" description="Polar residues" evidence="1">
    <location>
        <begin position="799"/>
        <end position="819"/>
    </location>
</feature>
<dbReference type="PANTHER" id="PTHR45947">
    <property type="entry name" value="SULFOQUINOVOSYL TRANSFERASE SQD2"/>
    <property type="match status" value="1"/>
</dbReference>
<dbReference type="Gene3D" id="3.40.50.2000">
    <property type="entry name" value="Glycogen Phosphorylase B"/>
    <property type="match status" value="2"/>
</dbReference>